<dbReference type="EMBL" id="GBHO01037599">
    <property type="protein sequence ID" value="JAG06005.1"/>
    <property type="molecule type" value="Transcribed_RNA"/>
</dbReference>
<evidence type="ECO:0000313" key="9">
    <source>
        <dbReference type="EMBL" id="JAF99222.1"/>
    </source>
</evidence>
<proteinExistence type="predicted"/>
<dbReference type="AlphaFoldDB" id="A0A0A9WC43"/>
<evidence type="ECO:0000259" key="6">
    <source>
        <dbReference type="PROSITE" id="PS50304"/>
    </source>
</evidence>
<dbReference type="InterPro" id="IPR025605">
    <property type="entry name" value="OST-HTH/LOTUS_dom"/>
</dbReference>
<dbReference type="InterPro" id="IPR050621">
    <property type="entry name" value="Tudor_domain_containing"/>
</dbReference>
<feature type="region of interest" description="Disordered" evidence="5">
    <location>
        <begin position="85"/>
        <end position="217"/>
    </location>
</feature>
<dbReference type="EMBL" id="GBHO01044374">
    <property type="protein sequence ID" value="JAF99229.1"/>
    <property type="molecule type" value="Transcribed_RNA"/>
</dbReference>
<keyword evidence="3" id="KW-0677">Repeat</keyword>
<dbReference type="EMBL" id="GBHO01003864">
    <property type="protein sequence ID" value="JAG39740.1"/>
    <property type="molecule type" value="Transcribed_RNA"/>
</dbReference>
<evidence type="ECO:0000313" key="8">
    <source>
        <dbReference type="EMBL" id="JAF99221.1"/>
    </source>
</evidence>
<evidence type="ECO:0000313" key="16">
    <source>
        <dbReference type="EMBL" id="JAG06007.1"/>
    </source>
</evidence>
<evidence type="ECO:0000256" key="2">
    <source>
        <dbReference type="ARBA" id="ARBA00022490"/>
    </source>
</evidence>
<dbReference type="GO" id="GO:0030154">
    <property type="term" value="P:cell differentiation"/>
    <property type="evidence" value="ECO:0007669"/>
    <property type="project" value="UniProtKB-ARBA"/>
</dbReference>
<dbReference type="Gene3D" id="2.30.30.140">
    <property type="match status" value="2"/>
</dbReference>
<organism evidence="16">
    <name type="scientific">Lygus hesperus</name>
    <name type="common">Western plant bug</name>
    <dbReference type="NCBI Taxonomy" id="30085"/>
    <lineage>
        <taxon>Eukaryota</taxon>
        <taxon>Metazoa</taxon>
        <taxon>Ecdysozoa</taxon>
        <taxon>Arthropoda</taxon>
        <taxon>Hexapoda</taxon>
        <taxon>Insecta</taxon>
        <taxon>Pterygota</taxon>
        <taxon>Neoptera</taxon>
        <taxon>Paraneoptera</taxon>
        <taxon>Hemiptera</taxon>
        <taxon>Heteroptera</taxon>
        <taxon>Panheteroptera</taxon>
        <taxon>Cimicomorpha</taxon>
        <taxon>Miridae</taxon>
        <taxon>Mirini</taxon>
        <taxon>Lygus</taxon>
    </lineage>
</organism>
<comment type="subcellular location">
    <subcellularLocation>
        <location evidence="1">Cytoplasm</location>
    </subcellularLocation>
</comment>
<dbReference type="EMBL" id="GBHO01003865">
    <property type="protein sequence ID" value="JAG39739.1"/>
    <property type="molecule type" value="Transcribed_RNA"/>
</dbReference>
<reference evidence="16" key="2">
    <citation type="submission" date="2014-07" db="EMBL/GenBank/DDBJ databases">
        <authorList>
            <person name="Hull J."/>
        </authorList>
    </citation>
    <scope>NUCLEOTIDE SEQUENCE</scope>
</reference>
<dbReference type="SUPFAM" id="SSF63748">
    <property type="entry name" value="Tudor/PWWP/MBT"/>
    <property type="match status" value="3"/>
</dbReference>
<evidence type="ECO:0000313" key="15">
    <source>
        <dbReference type="EMBL" id="JAG06005.1"/>
    </source>
</evidence>
<dbReference type="EMBL" id="GBHO01037592">
    <property type="protein sequence ID" value="JAG06012.1"/>
    <property type="molecule type" value="Transcribed_RNA"/>
</dbReference>
<dbReference type="EMBL" id="GBHO01037595">
    <property type="protein sequence ID" value="JAG06009.1"/>
    <property type="molecule type" value="Transcribed_RNA"/>
</dbReference>
<dbReference type="EMBL" id="GBHO01044381">
    <property type="protein sequence ID" value="JAF99222.1"/>
    <property type="molecule type" value="Transcribed_RNA"/>
</dbReference>
<evidence type="ECO:0000313" key="12">
    <source>
        <dbReference type="EMBL" id="JAF99229.1"/>
    </source>
</evidence>
<keyword evidence="4" id="KW-0221">Differentiation</keyword>
<evidence type="ECO:0000313" key="10">
    <source>
        <dbReference type="EMBL" id="JAF99227.1"/>
    </source>
</evidence>
<evidence type="ECO:0000313" key="11">
    <source>
        <dbReference type="EMBL" id="JAF99228.1"/>
    </source>
</evidence>
<dbReference type="GO" id="GO:0005737">
    <property type="term" value="C:cytoplasm"/>
    <property type="evidence" value="ECO:0007669"/>
    <property type="project" value="UniProtKB-SubCell"/>
</dbReference>
<evidence type="ECO:0000256" key="5">
    <source>
        <dbReference type="SAM" id="MobiDB-lite"/>
    </source>
</evidence>
<name>A0A0A9WC43_LYGHE</name>
<dbReference type="EMBL" id="GBHO01044375">
    <property type="protein sequence ID" value="JAF99228.1"/>
    <property type="molecule type" value="Transcribed_RNA"/>
</dbReference>
<protein>
    <submittedName>
        <fullName evidence="16">Tudor domain-containing protein 7</fullName>
    </submittedName>
</protein>
<dbReference type="PANTHER" id="PTHR22948">
    <property type="entry name" value="TUDOR DOMAIN CONTAINING PROTEIN"/>
    <property type="match status" value="1"/>
</dbReference>
<evidence type="ECO:0000313" key="19">
    <source>
        <dbReference type="EMBL" id="JAG06011.1"/>
    </source>
</evidence>
<dbReference type="Pfam" id="PF12872">
    <property type="entry name" value="OST-HTH"/>
    <property type="match status" value="1"/>
</dbReference>
<dbReference type="CDD" id="cd09972">
    <property type="entry name" value="LOTUS_TDRD_OSKAR"/>
    <property type="match status" value="1"/>
</dbReference>
<dbReference type="EMBL" id="GBHO01044376">
    <property type="protein sequence ID" value="JAF99227.1"/>
    <property type="molecule type" value="Transcribed_RNA"/>
</dbReference>
<dbReference type="Gene3D" id="3.30.420.610">
    <property type="entry name" value="LOTUS domain-like"/>
    <property type="match status" value="1"/>
</dbReference>
<dbReference type="InterPro" id="IPR002999">
    <property type="entry name" value="Tudor"/>
</dbReference>
<dbReference type="EMBL" id="GBHO01044382">
    <property type="protein sequence ID" value="JAF99221.1"/>
    <property type="molecule type" value="Transcribed_RNA"/>
</dbReference>
<feature type="domain" description="HTH OST-type" evidence="7">
    <location>
        <begin position="4"/>
        <end position="77"/>
    </location>
</feature>
<dbReference type="InterPro" id="IPR035437">
    <property type="entry name" value="SNase_OB-fold_sf"/>
</dbReference>
<feature type="compositionally biased region" description="Polar residues" evidence="5">
    <location>
        <begin position="187"/>
        <end position="217"/>
    </location>
</feature>
<reference evidence="16" key="1">
    <citation type="journal article" date="2014" name="PLoS ONE">
        <title>Transcriptome-Based Identification of ABC Transporters in the Western Tarnished Plant Bug Lygus hesperus.</title>
        <authorList>
            <person name="Hull J.J."/>
            <person name="Chaney K."/>
            <person name="Geib S.M."/>
            <person name="Fabrick J.A."/>
            <person name="Brent C.S."/>
            <person name="Walsh D."/>
            <person name="Lavine L.C."/>
        </authorList>
    </citation>
    <scope>NUCLEOTIDE SEQUENCE</scope>
</reference>
<dbReference type="EMBL" id="GBHO01037593">
    <property type="protein sequence ID" value="JAG06011.1"/>
    <property type="molecule type" value="Transcribed_RNA"/>
</dbReference>
<dbReference type="Pfam" id="PF00567">
    <property type="entry name" value="TUDOR"/>
    <property type="match status" value="2"/>
</dbReference>
<evidence type="ECO:0000313" key="13">
    <source>
        <dbReference type="EMBL" id="JAF99230.1"/>
    </source>
</evidence>
<feature type="region of interest" description="Disordered" evidence="5">
    <location>
        <begin position="229"/>
        <end position="248"/>
    </location>
</feature>
<feature type="region of interest" description="Disordered" evidence="5">
    <location>
        <begin position="256"/>
        <end position="319"/>
    </location>
</feature>
<evidence type="ECO:0000256" key="4">
    <source>
        <dbReference type="ARBA" id="ARBA00022871"/>
    </source>
</evidence>
<dbReference type="InterPro" id="IPR041966">
    <property type="entry name" value="LOTUS-like"/>
</dbReference>
<evidence type="ECO:0000313" key="22">
    <source>
        <dbReference type="EMBL" id="JAG39739.1"/>
    </source>
</evidence>
<gene>
    <name evidence="16" type="primary">TDRD7_9</name>
    <name evidence="22" type="synonym">TDRD7_0</name>
    <name evidence="23" type="synonym">TDRD7_1</name>
    <name evidence="17" type="synonym">TDRD7_10</name>
    <name evidence="19" type="synonym">TDRD7_12</name>
    <name evidence="12" type="synonym">TDRD7_13</name>
    <name evidence="13" type="synonym">TDRD7_14</name>
    <name evidence="8" type="synonym">TDRD7_15</name>
    <name evidence="9" type="synonym">TDRD7_16</name>
    <name evidence="21" type="synonym">TDRD7_17</name>
    <name evidence="15" type="synonym">TDRD7_2</name>
    <name evidence="10" type="synonym">TDRD7_22</name>
    <name evidence="11" type="synonym">TDRD7_23</name>
    <name evidence="20" type="synonym">TDRD7_24</name>
    <name evidence="14" type="synonym">TDRD7_6</name>
    <name evidence="18" type="synonym">TDRD7_7</name>
    <name evidence="16" type="ORF">CM83_91256</name>
    <name evidence="17" type="ORF">CM83_91259</name>
    <name evidence="18" type="ORF">CM83_91261</name>
    <name evidence="19" type="ORF">CM83_91263</name>
    <name evidence="20" type="ORF">CM83_91265</name>
    <name evidence="14" type="ORF">CM83_91268</name>
    <name evidence="15" type="ORF">CM83_91270</name>
    <name evidence="10" type="ORF">CM83_91276</name>
    <name evidence="11" type="ORF">CM83_91278</name>
    <name evidence="12" type="ORF">CM83_91280</name>
    <name evidence="13" type="ORF">CM83_91282</name>
    <name evidence="8" type="ORF">CM83_91284</name>
    <name evidence="9" type="ORF">CM83_91286</name>
    <name evidence="21" type="ORF">CM83_91288</name>
    <name evidence="23" type="ORF">CM83_91291</name>
    <name evidence="22" type="ORF">CM83_91293</name>
</gene>
<evidence type="ECO:0000313" key="14">
    <source>
        <dbReference type="EMBL" id="JAG06004.1"/>
    </source>
</evidence>
<feature type="compositionally biased region" description="Low complexity" evidence="5">
    <location>
        <begin position="346"/>
        <end position="364"/>
    </location>
</feature>
<feature type="compositionally biased region" description="Basic residues" evidence="5">
    <location>
        <begin position="91"/>
        <end position="100"/>
    </location>
</feature>
<dbReference type="PROSITE" id="PS50304">
    <property type="entry name" value="TUDOR"/>
    <property type="match status" value="1"/>
</dbReference>
<dbReference type="Gene3D" id="2.40.50.90">
    <property type="match status" value="3"/>
</dbReference>
<feature type="region of interest" description="Disordered" evidence="5">
    <location>
        <begin position="343"/>
        <end position="371"/>
    </location>
</feature>
<dbReference type="EMBL" id="GBHO01044373">
    <property type="protein sequence ID" value="JAF99230.1"/>
    <property type="molecule type" value="Transcribed_RNA"/>
</dbReference>
<dbReference type="EMBL" id="GBHO01037597">
    <property type="protein sequence ID" value="JAG06007.1"/>
    <property type="molecule type" value="Transcribed_RNA"/>
</dbReference>
<evidence type="ECO:0000313" key="20">
    <source>
        <dbReference type="EMBL" id="JAG06012.1"/>
    </source>
</evidence>
<feature type="compositionally biased region" description="Polar residues" evidence="5">
    <location>
        <begin position="229"/>
        <end position="239"/>
    </location>
</feature>
<evidence type="ECO:0000313" key="23">
    <source>
        <dbReference type="EMBL" id="JAG39740.1"/>
    </source>
</evidence>
<dbReference type="EMBL" id="GBHO01037594">
    <property type="protein sequence ID" value="JAG06010.1"/>
    <property type="molecule type" value="Transcribed_RNA"/>
</dbReference>
<dbReference type="EMBL" id="GBHO01003866">
    <property type="protein sequence ID" value="JAG39738.1"/>
    <property type="molecule type" value="Transcribed_RNA"/>
</dbReference>
<dbReference type="EMBL" id="GBHO01037600">
    <property type="protein sequence ID" value="JAG06004.1"/>
    <property type="molecule type" value="Transcribed_RNA"/>
</dbReference>
<accession>A0A0A9WC43</accession>
<evidence type="ECO:0000313" key="21">
    <source>
        <dbReference type="EMBL" id="JAG39738.1"/>
    </source>
</evidence>
<feature type="domain" description="Tudor" evidence="6">
    <location>
        <begin position="1088"/>
        <end position="1145"/>
    </location>
</feature>
<sequence length="1227" mass="137594">MASEKDKVISNLRACLISSPGGTTVSDLNKDYRSLVGENIPFRRLGYSSLEEFLQFLPNVDIVNRGGQNHVIAKVAADSSHIAKLVQGQKKTSKKPRKAKFSTSRFSSRPPPPRHFGSSNQVPHFMQGSSHRKAPPPRPQAQYIAVPGPVKTYPTNAPKSSPKPLFPTGNQSKTTKYVAPQDLPVTTYPTKTQRPISPQPALQNTSKPTLQNQSQPELQNQFNPALKNQSKSAFQNQSKPAKYEAPEDIPEITTNFPTSTVGAPANLLPTPRTPANPWKPNVPQVERSAPPSRPPLLPTPTTPTEPWKHPPIQKPRTSVADRLNVYKNKNNLTSISEVQVPVTAHNGNSSNGPSSNGPSSNGPPDTNSYSLAVTHQSNNIPETFPCEVKVVDPISWNKDKKNKEKSTDSQILQSPTKTFKNVNLQSYHYDENSYIFKLTRYVDKHNWPKPDFFVLNRRVGNPKCPENRYICRVSVNCTPIGTQSSSGSQVVPLYEFSSYPEEFPDVNAAMSYVAKKAYDALLEKDTIELPETEDVQIILGRISEMVKGKEQGVWLYQIEKMYKNQFNESLPKDLPSLMDQCPTLEISKLAESYYIVRPKQLESDSTKYFSPTYVSNLTVNKLTYPSDDSWDVFVSKVKSLNEVYIRVIGDQYSHVYETLATEMETYYLTQETEHPQSIEVGKYYALVNQDSCYRVLVTIINEDHCQVYLIDVGDVDNIETNLLRVLLPKFYVAASQAVPCFLDGLHNYDFPMTNPMISEAFYEMILAKSFVGVLSNRDPIHMTLYDTESSDDVNMNLALKQLIDESFVCPTLCEEGTLEEILVTTVDGNGQVFIQIPSWTLSCLNEKITLISNGYYVVTYLNDPSEVSSEKIYFWSNGPTRVKVLEVQLDGELVVDFIDTGGQKTVHLSELYEVELLNDLLTQIPPQAVPVLLHDVNDGTLKAYQVQKFLDMVNSNSVSPTIGKVVSFLDGIPQIEIFVRNEASNLLVSVNSNLSLSESMSCRASQMSIDKLDKCSTVSASTFSHVDGTFLKCSVAPKIGDELDIYVTGIANPLNFTITPVSHLKYLNQLGEDMIIFYSSTSTKEVHRPRVGEYVAAQSDGCWFRVEITKKLDSDFYSGKYLDHGHMDVFPLKAIRVLPEKFKKLPFLAFRAQLHGIRPVSKDWDVEDCLAVKAMIHNKKLFSLVRDIIYDDDGKKLSLEIIDTSTNDDIYVARQLVMENRALSTLR</sequence>
<dbReference type="SMART" id="SM00333">
    <property type="entry name" value="TUDOR"/>
    <property type="match status" value="2"/>
</dbReference>
<feature type="compositionally biased region" description="Pro residues" evidence="5">
    <location>
        <begin position="291"/>
        <end position="303"/>
    </location>
</feature>
<dbReference type="PANTHER" id="PTHR22948:SF29">
    <property type="entry name" value="FI02030P-RELATED"/>
    <property type="match status" value="1"/>
</dbReference>
<keyword evidence="2" id="KW-0963">Cytoplasm</keyword>
<evidence type="ECO:0000259" key="7">
    <source>
        <dbReference type="PROSITE" id="PS51644"/>
    </source>
</evidence>
<evidence type="ECO:0000313" key="17">
    <source>
        <dbReference type="EMBL" id="JAG06009.1"/>
    </source>
</evidence>
<dbReference type="PROSITE" id="PS51644">
    <property type="entry name" value="HTH_OST"/>
    <property type="match status" value="1"/>
</dbReference>
<keyword evidence="4" id="KW-0744">Spermatogenesis</keyword>
<evidence type="ECO:0000256" key="3">
    <source>
        <dbReference type="ARBA" id="ARBA00022737"/>
    </source>
</evidence>
<dbReference type="GO" id="GO:0007283">
    <property type="term" value="P:spermatogenesis"/>
    <property type="evidence" value="ECO:0007669"/>
    <property type="project" value="UniProtKB-KW"/>
</dbReference>
<evidence type="ECO:0000256" key="1">
    <source>
        <dbReference type="ARBA" id="ARBA00004496"/>
    </source>
</evidence>
<evidence type="ECO:0000313" key="18">
    <source>
        <dbReference type="EMBL" id="JAG06010.1"/>
    </source>
</evidence>